<organism evidence="1 2">
    <name type="scientific">Amycolatopsis cynarae</name>
    <dbReference type="NCBI Taxonomy" id="2995223"/>
    <lineage>
        <taxon>Bacteria</taxon>
        <taxon>Bacillati</taxon>
        <taxon>Actinomycetota</taxon>
        <taxon>Actinomycetes</taxon>
        <taxon>Pseudonocardiales</taxon>
        <taxon>Pseudonocardiaceae</taxon>
        <taxon>Amycolatopsis</taxon>
    </lineage>
</organism>
<gene>
    <name evidence="1" type="ORF">ORV05_02130</name>
</gene>
<name>A0ABY7B5W4_9PSEU</name>
<keyword evidence="2" id="KW-1185">Reference proteome</keyword>
<dbReference type="EMBL" id="CP113836">
    <property type="protein sequence ID" value="WAL66637.1"/>
    <property type="molecule type" value="Genomic_DNA"/>
</dbReference>
<sequence>MSMRRVVDPAGEVRWLADRDGIGAVTGYDQQGWHASTWVLHAMYHNSGLDGLGSHHDHYRRRLASGEASPAIIGQVNLDEVSTVTGMPLGFTVRPGAPWRRLLWRDHLGWGDGPCPPDQAFPPSYRWFPHRSWPLSFEPPAEGSLDEASLEALVAVLAEHSSRGRDTRCVVFYCALAAGDFDTPHVWEGPLAAVGDLIENRGGTYPSSPTNFWPRDRSWFVWTDWDLSATKVSGTGTLIEAIKSSNRLETIDWPLTRRDQDPAAGSASRPP</sequence>
<dbReference type="Proteomes" id="UP001163203">
    <property type="component" value="Chromosome"/>
</dbReference>
<proteinExistence type="predicted"/>
<evidence type="ECO:0000313" key="2">
    <source>
        <dbReference type="Proteomes" id="UP001163203"/>
    </source>
</evidence>
<evidence type="ECO:0008006" key="3">
    <source>
        <dbReference type="Google" id="ProtNLM"/>
    </source>
</evidence>
<protein>
    <recommendedName>
        <fullName evidence="3">DUF317 domain-containing protein</fullName>
    </recommendedName>
</protein>
<accession>A0ABY7B5W4</accession>
<evidence type="ECO:0000313" key="1">
    <source>
        <dbReference type="EMBL" id="WAL66637.1"/>
    </source>
</evidence>
<dbReference type="RefSeq" id="WP_268756769.1">
    <property type="nucleotide sequence ID" value="NZ_CP113836.1"/>
</dbReference>
<reference evidence="1" key="1">
    <citation type="submission" date="2022-11" db="EMBL/GenBank/DDBJ databases">
        <authorList>
            <person name="Mo P."/>
        </authorList>
    </citation>
    <scope>NUCLEOTIDE SEQUENCE</scope>
    <source>
        <strain evidence="1">HUAS 11-8</strain>
    </source>
</reference>